<protein>
    <recommendedName>
        <fullName evidence="1">Reverse transcriptase/retrotransposon-derived protein RNase H-like domain-containing protein</fullName>
    </recommendedName>
</protein>
<proteinExistence type="predicted"/>
<dbReference type="InterPro" id="IPR043502">
    <property type="entry name" value="DNA/RNA_pol_sf"/>
</dbReference>
<keyword evidence="3" id="KW-1185">Reference proteome</keyword>
<organism evidence="2 3">
    <name type="scientific">Daphnia magna</name>
    <dbReference type="NCBI Taxonomy" id="35525"/>
    <lineage>
        <taxon>Eukaryota</taxon>
        <taxon>Metazoa</taxon>
        <taxon>Ecdysozoa</taxon>
        <taxon>Arthropoda</taxon>
        <taxon>Crustacea</taxon>
        <taxon>Branchiopoda</taxon>
        <taxon>Diplostraca</taxon>
        <taxon>Cladocera</taxon>
        <taxon>Anomopoda</taxon>
        <taxon>Daphniidae</taxon>
        <taxon>Daphnia</taxon>
    </lineage>
</organism>
<dbReference type="InterPro" id="IPR041577">
    <property type="entry name" value="RT_RNaseH_2"/>
</dbReference>
<gene>
    <name evidence="2" type="ORF">OUZ56_012343</name>
</gene>
<dbReference type="EMBL" id="JAOYFB010000002">
    <property type="protein sequence ID" value="KAK4007183.1"/>
    <property type="molecule type" value="Genomic_DNA"/>
</dbReference>
<evidence type="ECO:0000259" key="1">
    <source>
        <dbReference type="Pfam" id="PF17919"/>
    </source>
</evidence>
<comment type="caution">
    <text evidence="2">The sequence shown here is derived from an EMBL/GenBank/DDBJ whole genome shotgun (WGS) entry which is preliminary data.</text>
</comment>
<sequence length="61" mass="6838">MFRNVISTNGIKPDPAVNAINDYGIGAVLSQMQDGQEHPIAYSSRQLTKAEMKYSTLYHHE</sequence>
<dbReference type="Gene3D" id="3.10.20.370">
    <property type="match status" value="1"/>
</dbReference>
<feature type="domain" description="Reverse transcriptase/retrotransposon-derived protein RNase H-like" evidence="1">
    <location>
        <begin position="22"/>
        <end position="58"/>
    </location>
</feature>
<name>A0ABQ9Z2Q8_9CRUS</name>
<reference evidence="2 3" key="1">
    <citation type="journal article" date="2023" name="Nucleic Acids Res.">
        <title>The hologenome of Daphnia magna reveals possible DNA methylation and microbiome-mediated evolution of the host genome.</title>
        <authorList>
            <person name="Chaturvedi A."/>
            <person name="Li X."/>
            <person name="Dhandapani V."/>
            <person name="Marshall H."/>
            <person name="Kissane S."/>
            <person name="Cuenca-Cambronero M."/>
            <person name="Asole G."/>
            <person name="Calvet F."/>
            <person name="Ruiz-Romero M."/>
            <person name="Marangio P."/>
            <person name="Guigo R."/>
            <person name="Rago D."/>
            <person name="Mirbahai L."/>
            <person name="Eastwood N."/>
            <person name="Colbourne J.K."/>
            <person name="Zhou J."/>
            <person name="Mallon E."/>
            <person name="Orsini L."/>
        </authorList>
    </citation>
    <scope>NUCLEOTIDE SEQUENCE [LARGE SCALE GENOMIC DNA]</scope>
    <source>
        <strain evidence="2">LRV0_1</strain>
    </source>
</reference>
<evidence type="ECO:0000313" key="2">
    <source>
        <dbReference type="EMBL" id="KAK4007183.1"/>
    </source>
</evidence>
<dbReference type="Proteomes" id="UP001234178">
    <property type="component" value="Unassembled WGS sequence"/>
</dbReference>
<dbReference type="SUPFAM" id="SSF56672">
    <property type="entry name" value="DNA/RNA polymerases"/>
    <property type="match status" value="1"/>
</dbReference>
<dbReference type="Pfam" id="PF17919">
    <property type="entry name" value="RT_RNaseH_2"/>
    <property type="match status" value="1"/>
</dbReference>
<evidence type="ECO:0000313" key="3">
    <source>
        <dbReference type="Proteomes" id="UP001234178"/>
    </source>
</evidence>
<accession>A0ABQ9Z2Q8</accession>